<protein>
    <submittedName>
        <fullName evidence="1">Uncharacterized protein</fullName>
    </submittedName>
</protein>
<keyword evidence="2" id="KW-1185">Reference proteome</keyword>
<comment type="caution">
    <text evidence="1">The sequence shown here is derived from an EMBL/GenBank/DDBJ whole genome shotgun (WGS) entry which is preliminary data.</text>
</comment>
<evidence type="ECO:0000313" key="1">
    <source>
        <dbReference type="EMBL" id="KAH7856901.1"/>
    </source>
</evidence>
<evidence type="ECO:0000313" key="2">
    <source>
        <dbReference type="Proteomes" id="UP000828048"/>
    </source>
</evidence>
<dbReference type="Proteomes" id="UP000828048">
    <property type="component" value="Chromosome 3"/>
</dbReference>
<sequence>MRRQDHHQSRAFVELTALILNILRSPPTPIDFPDDSPAVHPPLSVSPSRLPPQITPGGFASLLLGISLTLMLCGSITFFIGFMLMPWVLGLVIVFYVVGILSSLSFIGRAILCHATSPAAPPRKEVRAWKLS</sequence>
<accession>A0ACB7YTZ5</accession>
<reference evidence="1 2" key="1">
    <citation type="journal article" date="2021" name="Hortic Res">
        <title>High-quality reference genome and annotation aids understanding of berry development for evergreen blueberry (Vaccinium darrowii).</title>
        <authorList>
            <person name="Yu J."/>
            <person name="Hulse-Kemp A.M."/>
            <person name="Babiker E."/>
            <person name="Staton M."/>
        </authorList>
    </citation>
    <scope>NUCLEOTIDE SEQUENCE [LARGE SCALE GENOMIC DNA]</scope>
    <source>
        <strain evidence="2">cv. NJ 8807/NJ 8810</strain>
        <tissue evidence="1">Young leaf</tissue>
    </source>
</reference>
<proteinExistence type="predicted"/>
<dbReference type="EMBL" id="CM037153">
    <property type="protein sequence ID" value="KAH7856901.1"/>
    <property type="molecule type" value="Genomic_DNA"/>
</dbReference>
<gene>
    <name evidence="1" type="ORF">Vadar_006707</name>
</gene>
<name>A0ACB7YTZ5_9ERIC</name>
<organism evidence="1 2">
    <name type="scientific">Vaccinium darrowii</name>
    <dbReference type="NCBI Taxonomy" id="229202"/>
    <lineage>
        <taxon>Eukaryota</taxon>
        <taxon>Viridiplantae</taxon>
        <taxon>Streptophyta</taxon>
        <taxon>Embryophyta</taxon>
        <taxon>Tracheophyta</taxon>
        <taxon>Spermatophyta</taxon>
        <taxon>Magnoliopsida</taxon>
        <taxon>eudicotyledons</taxon>
        <taxon>Gunneridae</taxon>
        <taxon>Pentapetalae</taxon>
        <taxon>asterids</taxon>
        <taxon>Ericales</taxon>
        <taxon>Ericaceae</taxon>
        <taxon>Vaccinioideae</taxon>
        <taxon>Vaccinieae</taxon>
        <taxon>Vaccinium</taxon>
    </lineage>
</organism>